<dbReference type="Gene3D" id="1.10.10.820">
    <property type="match status" value="1"/>
</dbReference>
<feature type="transmembrane region" description="Helical" evidence="18">
    <location>
        <begin position="992"/>
        <end position="1012"/>
    </location>
</feature>
<keyword evidence="9 18" id="KW-1133">Transmembrane helix</keyword>
<evidence type="ECO:0000256" key="8">
    <source>
        <dbReference type="ARBA" id="ARBA00022840"/>
    </source>
</evidence>
<dbReference type="GO" id="GO:0006031">
    <property type="term" value="P:chitin biosynthetic process"/>
    <property type="evidence" value="ECO:0007669"/>
    <property type="project" value="TreeGrafter"/>
</dbReference>
<dbReference type="Pfam" id="PF00173">
    <property type="entry name" value="Cyt-b5"/>
    <property type="match status" value="1"/>
</dbReference>
<dbReference type="GO" id="GO:0005886">
    <property type="term" value="C:plasma membrane"/>
    <property type="evidence" value="ECO:0007669"/>
    <property type="project" value="UniProtKB-SubCell"/>
</dbReference>
<dbReference type="InterPro" id="IPR025662">
    <property type="entry name" value="Sigma_54_int_dom_ATP-bd_1"/>
</dbReference>
<evidence type="ECO:0000259" key="20">
    <source>
        <dbReference type="PROSITE" id="PS51456"/>
    </source>
</evidence>
<evidence type="ECO:0000256" key="16">
    <source>
        <dbReference type="PROSITE-ProRule" id="PRU00782"/>
    </source>
</evidence>
<dbReference type="SMART" id="SM01117">
    <property type="entry name" value="Cyt-b5"/>
    <property type="match status" value="2"/>
</dbReference>
<keyword evidence="3" id="KW-1003">Cell membrane</keyword>
<name>A0A8K0JW49_9TREE</name>
<evidence type="ECO:0000256" key="17">
    <source>
        <dbReference type="SAM" id="MobiDB-lite"/>
    </source>
</evidence>
<dbReference type="CDD" id="cd14879">
    <property type="entry name" value="MYSc_Myo17"/>
    <property type="match status" value="1"/>
</dbReference>
<comment type="caution">
    <text evidence="22">The sequence shown here is derived from an EMBL/GenBank/DDBJ whole genome shotgun (WGS) entry which is preliminary data.</text>
</comment>
<organism evidence="22 23">
    <name type="scientific">Filobasidium floriforme</name>
    <dbReference type="NCBI Taxonomy" id="5210"/>
    <lineage>
        <taxon>Eukaryota</taxon>
        <taxon>Fungi</taxon>
        <taxon>Dikarya</taxon>
        <taxon>Basidiomycota</taxon>
        <taxon>Agaricomycotina</taxon>
        <taxon>Tremellomycetes</taxon>
        <taxon>Filobasidiales</taxon>
        <taxon>Filobasidiaceae</taxon>
        <taxon>Filobasidium</taxon>
    </lineage>
</organism>
<dbReference type="GO" id="GO:0031505">
    <property type="term" value="P:fungal-type cell wall organization"/>
    <property type="evidence" value="ECO:0007669"/>
    <property type="project" value="TreeGrafter"/>
</dbReference>
<feature type="transmembrane region" description="Helical" evidence="18">
    <location>
        <begin position="1258"/>
        <end position="1277"/>
    </location>
</feature>
<dbReference type="Gene3D" id="3.40.850.10">
    <property type="entry name" value="Kinesin motor domain"/>
    <property type="match status" value="1"/>
</dbReference>
<dbReference type="Gene3D" id="1.20.120.720">
    <property type="entry name" value="Myosin VI head, motor domain, U50 subdomain"/>
    <property type="match status" value="1"/>
</dbReference>
<evidence type="ECO:0000256" key="2">
    <source>
        <dbReference type="ARBA" id="ARBA00012543"/>
    </source>
</evidence>
<feature type="domain" description="Cytochrome b5 heme-binding" evidence="19">
    <location>
        <begin position="1016"/>
        <end position="1078"/>
    </location>
</feature>
<dbReference type="SUPFAM" id="SSF109715">
    <property type="entry name" value="DEK C-terminal domain"/>
    <property type="match status" value="1"/>
</dbReference>
<accession>A0A8K0JW49</accession>
<keyword evidence="4" id="KW-0328">Glycosyltransferase</keyword>
<comment type="subcellular location">
    <subcellularLocation>
        <location evidence="1">Cell membrane</location>
        <topology evidence="1">Multi-pass membrane protein</topology>
    </subcellularLocation>
</comment>
<evidence type="ECO:0000256" key="7">
    <source>
        <dbReference type="ARBA" id="ARBA00022741"/>
    </source>
</evidence>
<protein>
    <recommendedName>
        <fullName evidence="2">chitin synthase</fullName>
        <ecNumber evidence="2">2.4.1.16</ecNumber>
    </recommendedName>
</protein>
<dbReference type="InterPro" id="IPR036961">
    <property type="entry name" value="Kinesin_motor_dom_sf"/>
</dbReference>
<evidence type="ECO:0000313" key="22">
    <source>
        <dbReference type="EMBL" id="KAG7571518.1"/>
    </source>
</evidence>
<dbReference type="PROSITE" id="PS00675">
    <property type="entry name" value="SIGMA54_INTERACT_1"/>
    <property type="match status" value="1"/>
</dbReference>
<dbReference type="InterPro" id="IPR001609">
    <property type="entry name" value="Myosin_head_motor_dom-like"/>
</dbReference>
<feature type="transmembrane region" description="Helical" evidence="18">
    <location>
        <begin position="1709"/>
        <end position="1732"/>
    </location>
</feature>
<dbReference type="PROSITE" id="PS51998">
    <property type="entry name" value="DEK_C"/>
    <property type="match status" value="1"/>
</dbReference>
<dbReference type="Gene3D" id="1.20.58.530">
    <property type="match status" value="1"/>
</dbReference>
<evidence type="ECO:0000259" key="19">
    <source>
        <dbReference type="PROSITE" id="PS50255"/>
    </source>
</evidence>
<evidence type="ECO:0000256" key="4">
    <source>
        <dbReference type="ARBA" id="ARBA00022676"/>
    </source>
</evidence>
<dbReference type="Gene3D" id="1.10.10.60">
    <property type="entry name" value="Homeodomain-like"/>
    <property type="match status" value="1"/>
</dbReference>
<reference evidence="22" key="1">
    <citation type="submission" date="2020-04" db="EMBL/GenBank/DDBJ databases">
        <title>Analysis of mating type loci in Filobasidium floriforme.</title>
        <authorList>
            <person name="Nowrousian M."/>
        </authorList>
    </citation>
    <scope>NUCLEOTIDE SEQUENCE</scope>
    <source>
        <strain evidence="22">CBS 6242</strain>
    </source>
</reference>
<dbReference type="GO" id="GO:0003779">
    <property type="term" value="F:actin binding"/>
    <property type="evidence" value="ECO:0007669"/>
    <property type="project" value="UniProtKB-KW"/>
</dbReference>
<evidence type="ECO:0000256" key="15">
    <source>
        <dbReference type="ARBA" id="ARBA00048014"/>
    </source>
</evidence>
<feature type="region of interest" description="Disordered" evidence="17">
    <location>
        <begin position="1902"/>
        <end position="1935"/>
    </location>
</feature>
<dbReference type="EMBL" id="JABELV010000006">
    <property type="protein sequence ID" value="KAG7571518.1"/>
    <property type="molecule type" value="Genomic_DNA"/>
</dbReference>
<feature type="domain" description="DEK-C" evidence="21">
    <location>
        <begin position="1932"/>
        <end position="1989"/>
    </location>
</feature>
<keyword evidence="7 16" id="KW-0547">Nucleotide-binding</keyword>
<sequence>MSRGNGGSRFEATADLSELLSIAEDTILACLRERYLADKPYTAIGSSALVSLNPFKHLEINDDTTLQLYAEEYRHVGDDDSSLGHENDRHERRLPPHVFGLANNAYYHMKRTGQDQSIVINGETGAGKSAMRRLSIKSIIELSLSNAGKKGAKLGSQIPSAEYILESFGSARTHQNANASRFGKYTELQFSTRGRLAGAKTLAYYLEKPRVSAPPTGERNFHVFYYLVAGASPEERNHLLLDENTQYRYLGTKSPFDRRGAEASDEDELRFHQLQAAFKAVGLSKRNVAQVCQLVAAILHLGNIEFVYDKGRNEDAAVVKNVDILQLVADFLGVRAEDLEGVFSYRSKMLKKELVTAFLDTDGAAANRDELANTLYSLLFTWITEHLNQKLCKDDFASFIGLLDFPGFQNLAGSVSKNNSLDQFCVNYANERMQNWILQRVFNGMTDEFAQEGLTGLSPPVAFFDNSECLRLMDNQPGGLIHITDDQARRAPKKTEHTMIEAYAKRWSNHASFKLSGMDRTGFPTFTVSHFTGPVTYSTEAFLEKDADVINPDFVSLLRGNPADEKQRNRRNVGQVIPGATESTGSSNPFVQGLFTNKAVATEVHPHDEETIVAAQQSVKPMRAPSMRRKGRGIARLASVGEEGDAEAAQGEESADVGGGNNEAPARGIRCVLGEFKSSMDVLYQALNETRTWYIFCLNPNDAHLPNQVETRGLRGQVRSFGMPELAKKLKHVYEVSMTHEEARERYAAELNGYGILHGGSSPPGESLKKLLAAKGWNEDDMAVGKFKVFLSQRAFHKLEDKLRLEDEDPRERERPVTVAYLSAGEHRPESEMFGARSADQPRKSDLYENPYMENTSQAALPLVAHQGYAETPASDAGDAYDDRKDLDYETDRYTRYGDTASFVGTEAYAPSKNMFSAVDQKDRGLAEKEVLNAPQDGETAEELKETPSRRRWRLLCGLLTFWIPGFLLSWLGKMKRPDVRQAWREKLAINIIIWFICGCAIFVIAVLGNLICPRQHVYNSGELAEHNYRDSPNSVYVAIRGEVFDLTSYAPSHLTVTQVVPTKSVMQFGGIDASSLFPVQVSALCDGVDGTVSPWVTLDSTNTTNVYSQYHDFRAYTNDSRPDWYFEQMVMLRYNYRLGFIGYTPKEIRSMASAGRAVAIYNGLVYELSTYIAQGGGGFKPPTGYQLPSGTDRQFMSDQVVSMFQQNSGKDVTKLLDDLSGTIGADVVSRQKTCLRNLFLIGKVDNRNSAQCQFSKYILLVLSIIMVAIIGFKFLAALHFGSSRAPEDHDKFVICQIPCYTEGEESLRKTIDSLARLRYDDKRKLLLVICDGNIVGAGNDRPTPRIVLDILGADPALDPEPLSFLSLGDGAKQHNMGKVYSGLYEVAGHVVPYMVLVKIGKPSERQRPGNRGKRDSQMVVMHFLNKVHFDSPMNPLELEMYHQIKNVIGVNPTFYEYLFTVDADTTVEELALNRLVSAMVHDKKIIGACGETELANPKQSLITMMQVYEYFISHHLTKSFESLFGSITCLPGCFTIYRLRAPDTHKPLFISQQIIHEYQENRVDTLHMKNLLHLGEDRYLTTLILKHFPTHKTKFVRDAHAFTVAPDDWKVLLSQRRRWINSTVHNLVELTTVEGLCGFCGFFGMRAIVFIDLLSTIIAPVTVAYLGYLLYVIIHQGGTIPTLSIIMLAAIYGLQALIFIFRLRWDMIAWMFFYILAIPIFSFFLPLYSFWYMDNFAWGNTRVVLGESGKKVVIHDEGKFDPRSIPEKSWREYENELWDNDNDNHSIGSWVPEKQPFADSRAPSFYGQRTDYAPSHISPSASQANLRGMAGMHSRSPSGYGFAPSGYADDARSMAAPSMYGGAGSMHMGTQGYDQASIYSGHPAQRDAYNHQDYLGAQYPMPGGNGTPTGAFPSSRPSSRFLPDNSPGGGDVTDGQLEVEIRNICLADGTDLETLTKKSVRRDLEKRFGTDLTSRKDFINKTIEKVLTGV</sequence>
<dbReference type="InterPro" id="IPR029044">
    <property type="entry name" value="Nucleotide-diphossugar_trans"/>
</dbReference>
<dbReference type="SUPFAM" id="SSF52540">
    <property type="entry name" value="P-loop containing nucleoside triphosphate hydrolases"/>
    <property type="match status" value="1"/>
</dbReference>
<proteinExistence type="inferred from homology"/>
<evidence type="ECO:0000256" key="6">
    <source>
        <dbReference type="ARBA" id="ARBA00022692"/>
    </source>
</evidence>
<feature type="compositionally biased region" description="Low complexity" evidence="17">
    <location>
        <begin position="1913"/>
        <end position="1922"/>
    </location>
</feature>
<dbReference type="GO" id="GO:0030428">
    <property type="term" value="C:cell septum"/>
    <property type="evidence" value="ECO:0007669"/>
    <property type="project" value="TreeGrafter"/>
</dbReference>
<dbReference type="Pfam" id="PF03142">
    <property type="entry name" value="Chitin_synth_2"/>
    <property type="match status" value="1"/>
</dbReference>
<dbReference type="InterPro" id="IPR036400">
    <property type="entry name" value="Cyt_B5-like_heme/steroid_sf"/>
</dbReference>
<keyword evidence="11 18" id="KW-0472">Membrane</keyword>
<keyword evidence="5" id="KW-0808">Transferase</keyword>
<dbReference type="SUPFAM" id="SSF53448">
    <property type="entry name" value="Nucleotide-diphospho-sugar transferases"/>
    <property type="match status" value="1"/>
</dbReference>
<evidence type="ECO:0000256" key="18">
    <source>
        <dbReference type="SAM" id="Phobius"/>
    </source>
</evidence>
<feature type="transmembrane region" description="Helical" evidence="18">
    <location>
        <begin position="1654"/>
        <end position="1675"/>
    </location>
</feature>
<dbReference type="InterPro" id="IPR036037">
    <property type="entry name" value="MYSc_Myo17"/>
</dbReference>
<keyword evidence="6 18" id="KW-0812">Transmembrane</keyword>
<dbReference type="InterPro" id="IPR004835">
    <property type="entry name" value="Chitin_synth"/>
</dbReference>
<keyword evidence="8 16" id="KW-0067">ATP-binding</keyword>
<dbReference type="SUPFAM" id="SSF55856">
    <property type="entry name" value="Cytochrome b5-like heme/steroid binding domain"/>
    <property type="match status" value="1"/>
</dbReference>
<evidence type="ECO:0000256" key="13">
    <source>
        <dbReference type="ARBA" id="ARBA00023180"/>
    </source>
</evidence>
<dbReference type="GO" id="GO:0004100">
    <property type="term" value="F:chitin synthase activity"/>
    <property type="evidence" value="ECO:0007669"/>
    <property type="project" value="UniProtKB-EC"/>
</dbReference>
<comment type="similarity">
    <text evidence="16">Belongs to the TRAFAC class myosin-kinesin ATPase superfamily. Myosin family.</text>
</comment>
<feature type="binding site" evidence="16">
    <location>
        <begin position="122"/>
        <end position="129"/>
    </location>
    <ligand>
        <name>ATP</name>
        <dbReference type="ChEBI" id="CHEBI:30616"/>
    </ligand>
</feature>
<dbReference type="Pfam" id="PF00063">
    <property type="entry name" value="Myosin_head"/>
    <property type="match status" value="1"/>
</dbReference>
<dbReference type="SMART" id="SM00242">
    <property type="entry name" value="MYSc"/>
    <property type="match status" value="1"/>
</dbReference>
<evidence type="ECO:0000256" key="5">
    <source>
        <dbReference type="ARBA" id="ARBA00022679"/>
    </source>
</evidence>
<evidence type="ECO:0000256" key="3">
    <source>
        <dbReference type="ARBA" id="ARBA00022475"/>
    </source>
</evidence>
<feature type="domain" description="Myosin motor" evidence="20">
    <location>
        <begin position="11"/>
        <end position="804"/>
    </location>
</feature>
<dbReference type="InterPro" id="IPR027417">
    <property type="entry name" value="P-loop_NTPase"/>
</dbReference>
<dbReference type="PRINTS" id="PR00193">
    <property type="entry name" value="MYOSINHEAVY"/>
</dbReference>
<feature type="region of interest" description="Disordered" evidence="17">
    <location>
        <begin position="641"/>
        <end position="663"/>
    </location>
</feature>
<dbReference type="GO" id="GO:0005524">
    <property type="term" value="F:ATP binding"/>
    <property type="evidence" value="ECO:0007669"/>
    <property type="project" value="UniProtKB-UniRule"/>
</dbReference>
<dbReference type="GO" id="GO:0016459">
    <property type="term" value="C:myosin complex"/>
    <property type="evidence" value="ECO:0007669"/>
    <property type="project" value="UniProtKB-KW"/>
</dbReference>
<keyword evidence="14 16" id="KW-0009">Actin-binding</keyword>
<evidence type="ECO:0000256" key="9">
    <source>
        <dbReference type="ARBA" id="ARBA00022989"/>
    </source>
</evidence>
<feature type="region of interest" description="Actin-binding" evidence="16">
    <location>
        <begin position="680"/>
        <end position="702"/>
    </location>
</feature>
<evidence type="ECO:0000259" key="21">
    <source>
        <dbReference type="PROSITE" id="PS51998"/>
    </source>
</evidence>
<dbReference type="InterPro" id="IPR014876">
    <property type="entry name" value="DEK_C"/>
</dbReference>
<evidence type="ECO:0000256" key="14">
    <source>
        <dbReference type="ARBA" id="ARBA00023203"/>
    </source>
</evidence>
<dbReference type="Pfam" id="PF08766">
    <property type="entry name" value="DEK_C"/>
    <property type="match status" value="1"/>
</dbReference>
<comment type="catalytic activity">
    <reaction evidence="15">
        <text>[(1-&gt;4)-N-acetyl-beta-D-glucosaminyl](n) + UDP-N-acetyl-alpha-D-glucosamine = [(1-&gt;4)-N-acetyl-beta-D-glucosaminyl](n+1) + UDP + H(+)</text>
        <dbReference type="Rhea" id="RHEA:16637"/>
        <dbReference type="Rhea" id="RHEA-COMP:9593"/>
        <dbReference type="Rhea" id="RHEA-COMP:9595"/>
        <dbReference type="ChEBI" id="CHEBI:15378"/>
        <dbReference type="ChEBI" id="CHEBI:17029"/>
        <dbReference type="ChEBI" id="CHEBI:57705"/>
        <dbReference type="ChEBI" id="CHEBI:58223"/>
        <dbReference type="EC" id="2.4.1.16"/>
    </reaction>
</comment>
<evidence type="ECO:0000256" key="10">
    <source>
        <dbReference type="ARBA" id="ARBA00023123"/>
    </source>
</evidence>
<dbReference type="PROSITE" id="PS51456">
    <property type="entry name" value="MYOSIN_MOTOR"/>
    <property type="match status" value="1"/>
</dbReference>
<evidence type="ECO:0000256" key="12">
    <source>
        <dbReference type="ARBA" id="ARBA00023175"/>
    </source>
</evidence>
<keyword evidence="23" id="KW-1185">Reference proteome</keyword>
<dbReference type="PANTHER" id="PTHR22914:SF45">
    <property type="entry name" value="CHITIN SYNTHASE"/>
    <property type="match status" value="1"/>
</dbReference>
<dbReference type="InterPro" id="IPR001199">
    <property type="entry name" value="Cyt_B5-like_heme/steroid-bd"/>
</dbReference>
<keyword evidence="12 16" id="KW-0505">Motor protein</keyword>
<evidence type="ECO:0000256" key="11">
    <source>
        <dbReference type="ARBA" id="ARBA00023136"/>
    </source>
</evidence>
<dbReference type="PANTHER" id="PTHR22914">
    <property type="entry name" value="CHITIN SYNTHASE"/>
    <property type="match status" value="1"/>
</dbReference>
<dbReference type="Proteomes" id="UP000812966">
    <property type="component" value="Unassembled WGS sequence"/>
</dbReference>
<dbReference type="EC" id="2.4.1.16" evidence="2"/>
<keyword evidence="10 16" id="KW-0518">Myosin</keyword>
<dbReference type="Gene3D" id="3.10.120.10">
    <property type="entry name" value="Cytochrome b5-like heme/steroid binding domain"/>
    <property type="match status" value="1"/>
</dbReference>
<gene>
    <name evidence="22" type="ORF">FFLO_00534</name>
</gene>
<feature type="transmembrane region" description="Helical" evidence="18">
    <location>
        <begin position="1681"/>
        <end position="1702"/>
    </location>
</feature>
<dbReference type="GO" id="GO:0003774">
    <property type="term" value="F:cytoskeletal motor activity"/>
    <property type="evidence" value="ECO:0007669"/>
    <property type="project" value="UniProtKB-UniRule"/>
</dbReference>
<evidence type="ECO:0000256" key="1">
    <source>
        <dbReference type="ARBA" id="ARBA00004651"/>
    </source>
</evidence>
<keyword evidence="13" id="KW-0325">Glycoprotein</keyword>
<evidence type="ECO:0000313" key="23">
    <source>
        <dbReference type="Proteomes" id="UP000812966"/>
    </source>
</evidence>
<dbReference type="PROSITE" id="PS50255">
    <property type="entry name" value="CYTOCHROME_B5_2"/>
    <property type="match status" value="1"/>
</dbReference>